<proteinExistence type="predicted"/>
<sequence length="396" mass="40282">MTWVDAVVVALLLGAAWSGLRRGFISSTVSLVGAVGGAVVAIRLAPLAMDRVDDAAAKVAVGIACVILGVGVGEWAGTVVGRALADRITWRPAQALDRGLGLVGHTVAVTVVVWLVAVPLASITQFPWLASSVRSSAVLQRIDAVMPDGATAISDRMRALFDQSGFPAILDPLAPTPDTAVAAPDPADAATAGVRAAGRSVLKVRGQAPSCQRGIEGSGFVIGPERLMTNAHVVAGTTTVGVEQGGRLLPATVVVYDPERDVAVLDVPGLRGDGLRWDTALADTGIPAVAAGYPLDGPYTVSPGRVQSELTLRGPDIYQASTVSRQVYTLRIKIRSGNSGGPLLGTDGRVLGVVFGASIDKPDVGFALTATEVAPVLAEGLAAPDTAVGTGACAVE</sequence>
<evidence type="ECO:0000256" key="2">
    <source>
        <dbReference type="ARBA" id="ARBA00022692"/>
    </source>
</evidence>
<reference evidence="6" key="2">
    <citation type="submission" date="2020-09" db="EMBL/GenBank/DDBJ databases">
        <authorList>
            <person name="Sun Q."/>
            <person name="Zhou Y."/>
        </authorList>
    </citation>
    <scope>NUCLEOTIDE SEQUENCE</scope>
    <source>
        <strain evidence="6">CGMCC 4.7308</strain>
    </source>
</reference>
<dbReference type="NCBIfam" id="NF033740">
    <property type="entry name" value="MarP_fam_protase"/>
    <property type="match status" value="1"/>
</dbReference>
<dbReference type="InterPro" id="IPR009003">
    <property type="entry name" value="Peptidase_S1_PA"/>
</dbReference>
<keyword evidence="6" id="KW-0645">Protease</keyword>
<dbReference type="Gene3D" id="2.40.10.10">
    <property type="entry name" value="Trypsin-like serine proteases"/>
    <property type="match status" value="2"/>
</dbReference>
<comment type="caution">
    <text evidence="6">The sequence shown here is derived from an EMBL/GenBank/DDBJ whole genome shotgun (WGS) entry which is preliminary data.</text>
</comment>
<accession>A0A917WHI5</accession>
<evidence type="ECO:0000313" key="7">
    <source>
        <dbReference type="Proteomes" id="UP000655208"/>
    </source>
</evidence>
<feature type="transmembrane region" description="Helical" evidence="5">
    <location>
        <begin position="100"/>
        <end position="121"/>
    </location>
</feature>
<dbReference type="Pfam" id="PF13365">
    <property type="entry name" value="Trypsin_2"/>
    <property type="match status" value="1"/>
</dbReference>
<dbReference type="AlphaFoldDB" id="A0A917WHI5"/>
<dbReference type="GO" id="GO:0004252">
    <property type="term" value="F:serine-type endopeptidase activity"/>
    <property type="evidence" value="ECO:0007669"/>
    <property type="project" value="InterPro"/>
</dbReference>
<dbReference type="InterPro" id="IPR047680">
    <property type="entry name" value="MarP-like"/>
</dbReference>
<evidence type="ECO:0000256" key="1">
    <source>
        <dbReference type="ARBA" id="ARBA00004141"/>
    </source>
</evidence>
<dbReference type="GO" id="GO:0016020">
    <property type="term" value="C:membrane"/>
    <property type="evidence" value="ECO:0007669"/>
    <property type="project" value="UniProtKB-SubCell"/>
</dbReference>
<evidence type="ECO:0000256" key="3">
    <source>
        <dbReference type="ARBA" id="ARBA00022989"/>
    </source>
</evidence>
<dbReference type="PANTHER" id="PTHR43019">
    <property type="entry name" value="SERINE ENDOPROTEASE DEGS"/>
    <property type="match status" value="1"/>
</dbReference>
<comment type="subcellular location">
    <subcellularLocation>
        <location evidence="1">Membrane</location>
        <topology evidence="1">Multi-pass membrane protein</topology>
    </subcellularLocation>
</comment>
<dbReference type="PRINTS" id="PR00834">
    <property type="entry name" value="PROTEASES2C"/>
</dbReference>
<dbReference type="RefSeq" id="WP_188942178.1">
    <property type="nucleotide sequence ID" value="NZ_BMNA01000004.1"/>
</dbReference>
<feature type="transmembrane region" description="Helical" evidence="5">
    <location>
        <begin position="28"/>
        <end position="47"/>
    </location>
</feature>
<organism evidence="6 7">
    <name type="scientific">Nakamurella endophytica</name>
    <dbReference type="NCBI Taxonomy" id="1748367"/>
    <lineage>
        <taxon>Bacteria</taxon>
        <taxon>Bacillati</taxon>
        <taxon>Actinomycetota</taxon>
        <taxon>Actinomycetes</taxon>
        <taxon>Nakamurellales</taxon>
        <taxon>Nakamurellaceae</taxon>
        <taxon>Nakamurella</taxon>
    </lineage>
</organism>
<dbReference type="GO" id="GO:0006508">
    <property type="term" value="P:proteolysis"/>
    <property type="evidence" value="ECO:0007669"/>
    <property type="project" value="UniProtKB-KW"/>
</dbReference>
<dbReference type="Proteomes" id="UP000655208">
    <property type="component" value="Unassembled WGS sequence"/>
</dbReference>
<dbReference type="SUPFAM" id="SSF50494">
    <property type="entry name" value="Trypsin-like serine proteases"/>
    <property type="match status" value="1"/>
</dbReference>
<keyword evidence="7" id="KW-1185">Reference proteome</keyword>
<evidence type="ECO:0000313" key="6">
    <source>
        <dbReference type="EMBL" id="GGM05405.1"/>
    </source>
</evidence>
<reference evidence="6" key="1">
    <citation type="journal article" date="2014" name="Int. J. Syst. Evol. Microbiol.">
        <title>Complete genome sequence of Corynebacterium casei LMG S-19264T (=DSM 44701T), isolated from a smear-ripened cheese.</title>
        <authorList>
            <consortium name="US DOE Joint Genome Institute (JGI-PGF)"/>
            <person name="Walter F."/>
            <person name="Albersmeier A."/>
            <person name="Kalinowski J."/>
            <person name="Ruckert C."/>
        </authorList>
    </citation>
    <scope>NUCLEOTIDE SEQUENCE</scope>
    <source>
        <strain evidence="6">CGMCC 4.7308</strain>
    </source>
</reference>
<dbReference type="InterPro" id="IPR043504">
    <property type="entry name" value="Peptidase_S1_PA_chymotrypsin"/>
</dbReference>
<keyword evidence="6" id="KW-0378">Hydrolase</keyword>
<dbReference type="Pfam" id="PF02674">
    <property type="entry name" value="Colicin_V"/>
    <property type="match status" value="1"/>
</dbReference>
<keyword evidence="3 5" id="KW-1133">Transmembrane helix</keyword>
<keyword evidence="4 5" id="KW-0472">Membrane</keyword>
<keyword evidence="2 5" id="KW-0812">Transmembrane</keyword>
<feature type="transmembrane region" description="Helical" evidence="5">
    <location>
        <begin position="59"/>
        <end position="80"/>
    </location>
</feature>
<dbReference type="InterPro" id="IPR003825">
    <property type="entry name" value="Colicin-V_CvpA"/>
</dbReference>
<gene>
    <name evidence="6" type="ORF">GCM10011594_27040</name>
</gene>
<evidence type="ECO:0000256" key="4">
    <source>
        <dbReference type="ARBA" id="ARBA00023136"/>
    </source>
</evidence>
<dbReference type="InterPro" id="IPR001940">
    <property type="entry name" value="Peptidase_S1C"/>
</dbReference>
<dbReference type="EMBL" id="BMNA01000004">
    <property type="protein sequence ID" value="GGM05405.1"/>
    <property type="molecule type" value="Genomic_DNA"/>
</dbReference>
<evidence type="ECO:0000256" key="5">
    <source>
        <dbReference type="SAM" id="Phobius"/>
    </source>
</evidence>
<name>A0A917WHI5_9ACTN</name>
<dbReference type="GO" id="GO:0009403">
    <property type="term" value="P:toxin biosynthetic process"/>
    <property type="evidence" value="ECO:0007669"/>
    <property type="project" value="InterPro"/>
</dbReference>
<protein>
    <submittedName>
        <fullName evidence="6">Serine protease</fullName>
    </submittedName>
</protein>
<dbReference type="PANTHER" id="PTHR43019:SF23">
    <property type="entry name" value="PROTEASE DO-LIKE 5, CHLOROPLASTIC"/>
    <property type="match status" value="1"/>
</dbReference>